<dbReference type="PANTHER" id="PTHR43806:SF11">
    <property type="entry name" value="CEREVISIN-RELATED"/>
    <property type="match status" value="1"/>
</dbReference>
<comment type="similarity">
    <text evidence="3 9 10">Belongs to the peptidase S8 family.</text>
</comment>
<dbReference type="InterPro" id="IPR036852">
    <property type="entry name" value="Peptidase_S8/S53_dom_sf"/>
</dbReference>
<reference evidence="14 16" key="1">
    <citation type="submission" date="2016-04" db="EMBL/GenBank/DDBJ databases">
        <title>High quality genome of the nematocidal Bacillus thuringiensis MYBT18246.</title>
        <authorList>
            <person name="Hollensteiner J."/>
            <person name="Poehlein A."/>
            <person name="Sproeer C."/>
            <person name="Bunk B."/>
            <person name="Rosenstiel P."/>
            <person name="Schulenburg H."/>
            <person name="Liesegang H."/>
        </authorList>
    </citation>
    <scope>NUCLEOTIDE SEQUENCE [LARGE SCALE GENOMIC DNA]</scope>
    <source>
        <strain evidence="14 16">MYBT18246</strain>
    </source>
</reference>
<keyword evidence="4" id="KW-0964">Secreted</keyword>
<evidence type="ECO:0000313" key="17">
    <source>
        <dbReference type="Proteomes" id="UP000225910"/>
    </source>
</evidence>
<dbReference type="InterPro" id="IPR023827">
    <property type="entry name" value="Peptidase_S8_Asp-AS"/>
</dbReference>
<evidence type="ECO:0000313" key="15">
    <source>
        <dbReference type="EMBL" id="PFT95034.1"/>
    </source>
</evidence>
<organism evidence="14 16">
    <name type="scientific">Bacillus thuringiensis</name>
    <dbReference type="NCBI Taxonomy" id="1428"/>
    <lineage>
        <taxon>Bacteria</taxon>
        <taxon>Bacillati</taxon>
        <taxon>Bacillota</taxon>
        <taxon>Bacilli</taxon>
        <taxon>Bacillales</taxon>
        <taxon>Bacillaceae</taxon>
        <taxon>Bacillus</taxon>
        <taxon>Bacillus cereus group</taxon>
    </lineage>
</organism>
<dbReference type="GO" id="GO:0006508">
    <property type="term" value="P:proteolysis"/>
    <property type="evidence" value="ECO:0007669"/>
    <property type="project" value="UniProtKB-KW"/>
</dbReference>
<dbReference type="InterPro" id="IPR000209">
    <property type="entry name" value="Peptidase_S8/S53_dom"/>
</dbReference>
<dbReference type="Proteomes" id="UP000225910">
    <property type="component" value="Unassembled WGS sequence"/>
</dbReference>
<evidence type="ECO:0000313" key="14">
    <source>
        <dbReference type="EMBL" id="ANS49319.1"/>
    </source>
</evidence>
<dbReference type="GO" id="GO:0005576">
    <property type="term" value="C:extracellular region"/>
    <property type="evidence" value="ECO:0007669"/>
    <property type="project" value="UniProtKB-SubCell"/>
</dbReference>
<dbReference type="EMBL" id="CP015350">
    <property type="protein sequence ID" value="ANS49319.1"/>
    <property type="molecule type" value="Genomic_DNA"/>
</dbReference>
<evidence type="ECO:0000256" key="5">
    <source>
        <dbReference type="ARBA" id="ARBA00022670"/>
    </source>
</evidence>
<evidence type="ECO:0000259" key="13">
    <source>
        <dbReference type="Pfam" id="PF22148"/>
    </source>
</evidence>
<dbReference type="InterPro" id="IPR023828">
    <property type="entry name" value="Peptidase_S8_Ser-AS"/>
</dbReference>
<evidence type="ECO:0000259" key="12">
    <source>
        <dbReference type="Pfam" id="PF00082"/>
    </source>
</evidence>
<dbReference type="PANTHER" id="PTHR43806">
    <property type="entry name" value="PEPTIDASE S8"/>
    <property type="match status" value="1"/>
</dbReference>
<dbReference type="Gene3D" id="3.40.50.200">
    <property type="entry name" value="Peptidase S8/S53 domain"/>
    <property type="match status" value="1"/>
</dbReference>
<dbReference type="GO" id="GO:0004252">
    <property type="term" value="F:serine-type endopeptidase activity"/>
    <property type="evidence" value="ECO:0007669"/>
    <property type="project" value="UniProtKB-UniRule"/>
</dbReference>
<dbReference type="InterPro" id="IPR054399">
    <property type="entry name" value="Fervidolysin-like_N_prodom"/>
</dbReference>
<dbReference type="PROSITE" id="PS00136">
    <property type="entry name" value="SUBTILASE_ASP"/>
    <property type="match status" value="1"/>
</dbReference>
<accession>A0A9W3X1P0</accession>
<evidence type="ECO:0000256" key="4">
    <source>
        <dbReference type="ARBA" id="ARBA00022525"/>
    </source>
</evidence>
<feature type="domain" description="Fervidolysin-like N-terminal prodomain" evidence="13">
    <location>
        <begin position="25"/>
        <end position="102"/>
    </location>
</feature>
<evidence type="ECO:0000313" key="16">
    <source>
        <dbReference type="Proteomes" id="UP000092743"/>
    </source>
</evidence>
<dbReference type="PROSITE" id="PS51892">
    <property type="entry name" value="SUBTILASE"/>
    <property type="match status" value="1"/>
</dbReference>
<dbReference type="InterPro" id="IPR022398">
    <property type="entry name" value="Peptidase_S8_His-AS"/>
</dbReference>
<feature type="domain" description="Peptidase S8/S53" evidence="12">
    <location>
        <begin position="138"/>
        <end position="377"/>
    </location>
</feature>
<dbReference type="PROSITE" id="PS00137">
    <property type="entry name" value="SUBTILASE_HIS"/>
    <property type="match status" value="1"/>
</dbReference>
<dbReference type="SUPFAM" id="SSF52743">
    <property type="entry name" value="Subtilisin-like"/>
    <property type="match status" value="1"/>
</dbReference>
<keyword evidence="11" id="KW-0732">Signal</keyword>
<evidence type="ECO:0000256" key="8">
    <source>
        <dbReference type="ARBA" id="ARBA00022837"/>
    </source>
</evidence>
<feature type="active site" description="Charge relay system" evidence="9">
    <location>
        <position position="146"/>
    </location>
</feature>
<dbReference type="RefSeq" id="WP_065484835.1">
    <property type="nucleotide sequence ID" value="NZ_CP015350.1"/>
</dbReference>
<comment type="subcellular location">
    <subcellularLocation>
        <location evidence="2">Secreted</location>
    </subcellularLocation>
</comment>
<dbReference type="InterPro" id="IPR050131">
    <property type="entry name" value="Peptidase_S8_subtilisin-like"/>
</dbReference>
<dbReference type="InterPro" id="IPR015500">
    <property type="entry name" value="Peptidase_S8_subtilisin-rel"/>
</dbReference>
<evidence type="ECO:0000256" key="10">
    <source>
        <dbReference type="RuleBase" id="RU003355"/>
    </source>
</evidence>
<evidence type="ECO:0000256" key="1">
    <source>
        <dbReference type="ARBA" id="ARBA00001913"/>
    </source>
</evidence>
<evidence type="ECO:0000256" key="2">
    <source>
        <dbReference type="ARBA" id="ARBA00004613"/>
    </source>
</evidence>
<evidence type="ECO:0000256" key="9">
    <source>
        <dbReference type="PROSITE-ProRule" id="PRU01240"/>
    </source>
</evidence>
<dbReference type="EC" id="3.4.21.66" evidence="14"/>
<dbReference type="InterPro" id="IPR034084">
    <property type="entry name" value="Thermitase-like_dom"/>
</dbReference>
<feature type="active site" description="Charge relay system" evidence="9">
    <location>
        <position position="179"/>
    </location>
</feature>
<feature type="chain" id="PRO_5040656834" evidence="11">
    <location>
        <begin position="31"/>
        <end position="396"/>
    </location>
</feature>
<dbReference type="EMBL" id="NVCU01000089">
    <property type="protein sequence ID" value="PFT95034.1"/>
    <property type="molecule type" value="Genomic_DNA"/>
</dbReference>
<keyword evidence="7 9" id="KW-0720">Serine protease</keyword>
<gene>
    <name evidence="14" type="ORF">BT246_39730</name>
    <name evidence="15" type="ORF">COK81_12195</name>
</gene>
<evidence type="ECO:0000256" key="6">
    <source>
        <dbReference type="ARBA" id="ARBA00022801"/>
    </source>
</evidence>
<dbReference type="AlphaFoldDB" id="A0A9W3X1P0"/>
<dbReference type="PRINTS" id="PR00723">
    <property type="entry name" value="SUBTILISIN"/>
</dbReference>
<evidence type="ECO:0000256" key="3">
    <source>
        <dbReference type="ARBA" id="ARBA00011073"/>
    </source>
</evidence>
<reference evidence="15 17" key="2">
    <citation type="submission" date="2017-09" db="EMBL/GenBank/DDBJ databases">
        <title>Large-scale bioinformatics analysis of Bacillus genomes uncovers conserved roles of natural products in bacterial physiology.</title>
        <authorList>
            <consortium name="Agbiome Team Llc"/>
            <person name="Bleich R.M."/>
            <person name="Grubbs K.J."/>
            <person name="Santa Maria K.C."/>
            <person name="Allen S.E."/>
            <person name="Farag S."/>
            <person name="Shank E.A."/>
            <person name="Bowers A."/>
        </authorList>
    </citation>
    <scope>NUCLEOTIDE SEQUENCE [LARGE SCALE GENOMIC DNA]</scope>
    <source>
        <strain evidence="15 17">AFS064137</strain>
    </source>
</reference>
<keyword evidence="5 9" id="KW-0645">Protease</keyword>
<dbReference type="PROSITE" id="PS00138">
    <property type="entry name" value="SUBTILASE_SER"/>
    <property type="match status" value="1"/>
</dbReference>
<keyword evidence="8" id="KW-0106">Calcium</keyword>
<feature type="signal peptide" evidence="11">
    <location>
        <begin position="1"/>
        <end position="30"/>
    </location>
</feature>
<dbReference type="Pfam" id="PF22148">
    <property type="entry name" value="Fervidolysin_NPro-like"/>
    <property type="match status" value="1"/>
</dbReference>
<dbReference type="Proteomes" id="UP000092743">
    <property type="component" value="Chromosome"/>
</dbReference>
<feature type="active site" description="Charge relay system" evidence="9">
    <location>
        <position position="333"/>
    </location>
</feature>
<comment type="cofactor">
    <cofactor evidence="1">
        <name>Ca(2+)</name>
        <dbReference type="ChEBI" id="CHEBI:29108"/>
    </cofactor>
</comment>
<keyword evidence="6 9" id="KW-0378">Hydrolase</keyword>
<name>A0A9W3X1P0_BACTU</name>
<proteinExistence type="inferred from homology"/>
<sequence>MFRKFLFIFIAALLCLSGFFFITPVTQAQAKSNHYVPNQLIVKFKQTTSLQSIQNYHTSVGATVLSKDETLGFEVVKFQQGSVEEKIKEYKKNPNVAYAEPNYYFHAFWTPNDPSFQTQYGLTKIQAPQAWDTQRSDSNIKIAIVDTGVQGTHPDLSSKVIHGHDYVSDDAISNDGNGHGTHCAGIAAAITNNKKGIAGVAPQASIYAVRVLDNQGSGTLDAVAQGIREAADSGAQVISLSLGAPDGGTALQEAVQYAWDKGAVIVAAAGNDGDSTPNYPAYYDKVISVASTDQYDQKSYFSTYGKWVDVAAPGSNIYSTYKGSTYRTLSGTSMATPHVAGLAALLANKGYSNSQIRQIIEDTADKLPGTGNNWKYGRVNAYKAVNTLPTIQQHAS</sequence>
<evidence type="ECO:0000256" key="11">
    <source>
        <dbReference type="SAM" id="SignalP"/>
    </source>
</evidence>
<dbReference type="CDD" id="cd07484">
    <property type="entry name" value="Peptidases_S8_Thermitase_like"/>
    <property type="match status" value="1"/>
</dbReference>
<dbReference type="Pfam" id="PF00082">
    <property type="entry name" value="Peptidase_S8"/>
    <property type="match status" value="1"/>
</dbReference>
<protein>
    <submittedName>
        <fullName evidence="15">Peptidase S8</fullName>
    </submittedName>
    <submittedName>
        <fullName evidence="14">Thermitase</fullName>
        <ecNumber evidence="14">3.4.21.66</ecNumber>
    </submittedName>
</protein>
<dbReference type="FunFam" id="3.40.50.200:FF:000017">
    <property type="entry name" value="Intracellular serine protease"/>
    <property type="match status" value="1"/>
</dbReference>
<evidence type="ECO:0000256" key="7">
    <source>
        <dbReference type="ARBA" id="ARBA00022825"/>
    </source>
</evidence>